<evidence type="ECO:0000256" key="4">
    <source>
        <dbReference type="RuleBase" id="RU003719"/>
    </source>
</evidence>
<dbReference type="PANTHER" id="PTHR43333">
    <property type="entry name" value="2-HACID_DH_C DOMAIN-CONTAINING PROTEIN"/>
    <property type="match status" value="1"/>
</dbReference>
<evidence type="ECO:0000259" key="6">
    <source>
        <dbReference type="Pfam" id="PF02826"/>
    </source>
</evidence>
<dbReference type="SUPFAM" id="SSF51735">
    <property type="entry name" value="NAD(P)-binding Rossmann-fold domains"/>
    <property type="match status" value="1"/>
</dbReference>
<organism evidence="7 8">
    <name type="scientific">Romboutsia lituseburensis DSM 797</name>
    <dbReference type="NCBI Taxonomy" id="1121325"/>
    <lineage>
        <taxon>Bacteria</taxon>
        <taxon>Bacillati</taxon>
        <taxon>Bacillota</taxon>
        <taxon>Clostridia</taxon>
        <taxon>Peptostreptococcales</taxon>
        <taxon>Peptostreptococcaceae</taxon>
        <taxon>Romboutsia</taxon>
    </lineage>
</organism>
<gene>
    <name evidence="7" type="ORF">SAMN04515677_10747</name>
</gene>
<dbReference type="PANTHER" id="PTHR43333:SF1">
    <property type="entry name" value="D-ISOMER SPECIFIC 2-HYDROXYACID DEHYDROGENASE NAD-BINDING DOMAIN-CONTAINING PROTEIN"/>
    <property type="match status" value="1"/>
</dbReference>
<dbReference type="InterPro" id="IPR006140">
    <property type="entry name" value="D-isomer_DH_NAD-bd"/>
</dbReference>
<evidence type="ECO:0000256" key="1">
    <source>
        <dbReference type="ARBA" id="ARBA00005854"/>
    </source>
</evidence>
<dbReference type="Gene3D" id="3.40.50.720">
    <property type="entry name" value="NAD(P)-binding Rossmann-like Domain"/>
    <property type="match status" value="2"/>
</dbReference>
<reference evidence="7 8" key="1">
    <citation type="submission" date="2016-10" db="EMBL/GenBank/DDBJ databases">
        <authorList>
            <person name="de Groot N.N."/>
        </authorList>
    </citation>
    <scope>NUCLEOTIDE SEQUENCE [LARGE SCALE GENOMIC DNA]</scope>
    <source>
        <strain evidence="7 8">DSM 797</strain>
    </source>
</reference>
<dbReference type="SUPFAM" id="SSF52283">
    <property type="entry name" value="Formate/glycerate dehydrogenase catalytic domain-like"/>
    <property type="match status" value="1"/>
</dbReference>
<dbReference type="AlphaFoldDB" id="A0A1G9RNL0"/>
<comment type="similarity">
    <text evidence="1 4">Belongs to the D-isomer specific 2-hydroxyacid dehydrogenase family.</text>
</comment>
<dbReference type="Pfam" id="PF02826">
    <property type="entry name" value="2-Hacid_dh_C"/>
    <property type="match status" value="1"/>
</dbReference>
<dbReference type="STRING" id="1121325.SAMN04515677_10747"/>
<evidence type="ECO:0000313" key="7">
    <source>
        <dbReference type="EMBL" id="SDM23975.1"/>
    </source>
</evidence>
<evidence type="ECO:0000259" key="5">
    <source>
        <dbReference type="Pfam" id="PF00389"/>
    </source>
</evidence>
<dbReference type="CDD" id="cd12155">
    <property type="entry name" value="PGDH_1"/>
    <property type="match status" value="1"/>
</dbReference>
<dbReference type="EMBL" id="FNGW01000007">
    <property type="protein sequence ID" value="SDM23975.1"/>
    <property type="molecule type" value="Genomic_DNA"/>
</dbReference>
<sequence>MKILFTINYGEEKFQKVRELGYDVIYANEKNVTNDKDINEVDVLVTYNPFSTLDISKMNNLKYIQTSSVGVDQIPKEKINGRNIIIANNKGGYSIPISEWIVMYILQIYKNSKIFYKQQQDKKWKMNFDMTEIYGRRIGFVGTGTIATEAAKRLKAFGVELWGVNTKGTDKKYFDRCFATNDMNEVFENCDTVVCTTPATKDTIGIINKDKFSVMKDKSVFINVGRGNIVNENDLIKYMYKFRGVALDVFQEEPLSEDNELWKFANITITPHNSWVSDKNNDRNFNMIYNNLKNYINNKPLNNTMDIYKGY</sequence>
<evidence type="ECO:0000313" key="8">
    <source>
        <dbReference type="Proteomes" id="UP000199068"/>
    </source>
</evidence>
<accession>A0A1G9RNL0</accession>
<dbReference type="GO" id="GO:0016616">
    <property type="term" value="F:oxidoreductase activity, acting on the CH-OH group of donors, NAD or NADP as acceptor"/>
    <property type="evidence" value="ECO:0007669"/>
    <property type="project" value="InterPro"/>
</dbReference>
<name>A0A1G9RNL0_9FIRM</name>
<dbReference type="Proteomes" id="UP000199068">
    <property type="component" value="Unassembled WGS sequence"/>
</dbReference>
<evidence type="ECO:0000256" key="2">
    <source>
        <dbReference type="ARBA" id="ARBA00023002"/>
    </source>
</evidence>
<dbReference type="Pfam" id="PF00389">
    <property type="entry name" value="2-Hacid_dh"/>
    <property type="match status" value="1"/>
</dbReference>
<dbReference type="RefSeq" id="WP_092726829.1">
    <property type="nucleotide sequence ID" value="NZ_FNGW01000007.1"/>
</dbReference>
<dbReference type="InterPro" id="IPR006139">
    <property type="entry name" value="D-isomer_2_OHA_DH_cat_dom"/>
</dbReference>
<dbReference type="InterPro" id="IPR036291">
    <property type="entry name" value="NAD(P)-bd_dom_sf"/>
</dbReference>
<keyword evidence="3" id="KW-0520">NAD</keyword>
<proteinExistence type="inferred from homology"/>
<feature type="domain" description="D-isomer specific 2-hydroxyacid dehydrogenase NAD-binding" evidence="6">
    <location>
        <begin position="102"/>
        <end position="273"/>
    </location>
</feature>
<keyword evidence="8" id="KW-1185">Reference proteome</keyword>
<evidence type="ECO:0000256" key="3">
    <source>
        <dbReference type="ARBA" id="ARBA00023027"/>
    </source>
</evidence>
<dbReference type="PROSITE" id="PS00671">
    <property type="entry name" value="D_2_HYDROXYACID_DH_3"/>
    <property type="match status" value="1"/>
</dbReference>
<protein>
    <submittedName>
        <fullName evidence="7">Phosphoglycerate dehydrogenase</fullName>
    </submittedName>
</protein>
<dbReference type="InterPro" id="IPR029753">
    <property type="entry name" value="D-isomer_DH_CS"/>
</dbReference>
<dbReference type="GO" id="GO:0051287">
    <property type="term" value="F:NAD binding"/>
    <property type="evidence" value="ECO:0007669"/>
    <property type="project" value="InterPro"/>
</dbReference>
<keyword evidence="2 4" id="KW-0560">Oxidoreductase</keyword>
<feature type="domain" description="D-isomer specific 2-hydroxyacid dehydrogenase catalytic" evidence="5">
    <location>
        <begin position="18"/>
        <end position="304"/>
    </location>
</feature>